<organism evidence="1 2">
    <name type="scientific">Coptis chinensis</name>
    <dbReference type="NCBI Taxonomy" id="261450"/>
    <lineage>
        <taxon>Eukaryota</taxon>
        <taxon>Viridiplantae</taxon>
        <taxon>Streptophyta</taxon>
        <taxon>Embryophyta</taxon>
        <taxon>Tracheophyta</taxon>
        <taxon>Spermatophyta</taxon>
        <taxon>Magnoliopsida</taxon>
        <taxon>Ranunculales</taxon>
        <taxon>Ranunculaceae</taxon>
        <taxon>Coptidoideae</taxon>
        <taxon>Coptis</taxon>
    </lineage>
</organism>
<dbReference type="Proteomes" id="UP000631114">
    <property type="component" value="Unassembled WGS sequence"/>
</dbReference>
<name>A0A835LJH9_9MAGN</name>
<accession>A0A835LJH9</accession>
<protein>
    <recommendedName>
        <fullName evidence="3">FBD domain-containing protein</fullName>
    </recommendedName>
</protein>
<gene>
    <name evidence="1" type="ORF">IFM89_026442</name>
</gene>
<sequence>MILKGLCNVDSLVLGRGFIENLSRNGDLLLAYLPSSYCSLKDLHLEMFPTRNHFQVVTLLLRLFPNLENLEIKVFSEEDLASSNMEQSLQWNEIPAGDFLKHLMAVGIKDFEGCQFELDIVR</sequence>
<proteinExistence type="predicted"/>
<comment type="caution">
    <text evidence="1">The sequence shown here is derived from an EMBL/GenBank/DDBJ whole genome shotgun (WGS) entry which is preliminary data.</text>
</comment>
<evidence type="ECO:0000313" key="1">
    <source>
        <dbReference type="EMBL" id="KAF9589616.1"/>
    </source>
</evidence>
<reference evidence="1 2" key="1">
    <citation type="submission" date="2020-10" db="EMBL/GenBank/DDBJ databases">
        <title>The Coptis chinensis genome and diversification of protoberbering-type alkaloids.</title>
        <authorList>
            <person name="Wang B."/>
            <person name="Shu S."/>
            <person name="Song C."/>
            <person name="Liu Y."/>
        </authorList>
    </citation>
    <scope>NUCLEOTIDE SEQUENCE [LARGE SCALE GENOMIC DNA]</scope>
    <source>
        <strain evidence="1">HL-2020</strain>
        <tissue evidence="1">Leaf</tissue>
    </source>
</reference>
<dbReference type="EMBL" id="JADFTS010000009">
    <property type="protein sequence ID" value="KAF9589616.1"/>
    <property type="molecule type" value="Genomic_DNA"/>
</dbReference>
<dbReference type="AlphaFoldDB" id="A0A835LJH9"/>
<keyword evidence="2" id="KW-1185">Reference proteome</keyword>
<evidence type="ECO:0008006" key="3">
    <source>
        <dbReference type="Google" id="ProtNLM"/>
    </source>
</evidence>
<evidence type="ECO:0000313" key="2">
    <source>
        <dbReference type="Proteomes" id="UP000631114"/>
    </source>
</evidence>